<name>A0A9W2Z6I5_BIOGL</name>
<feature type="region of interest" description="Disordered" evidence="1">
    <location>
        <begin position="200"/>
        <end position="224"/>
    </location>
</feature>
<feature type="region of interest" description="Disordered" evidence="1">
    <location>
        <begin position="634"/>
        <end position="657"/>
    </location>
</feature>
<evidence type="ECO:0000256" key="1">
    <source>
        <dbReference type="SAM" id="MobiDB-lite"/>
    </source>
</evidence>
<gene>
    <name evidence="3 4 5" type="primary">LOC106062037</name>
</gene>
<dbReference type="RefSeq" id="XP_055870609.1">
    <property type="nucleotide sequence ID" value="XM_056014634.1"/>
</dbReference>
<evidence type="ECO:0000313" key="4">
    <source>
        <dbReference type="RefSeq" id="XP_055870609.1"/>
    </source>
</evidence>
<dbReference type="RefSeq" id="XP_055870610.1">
    <property type="nucleotide sequence ID" value="XM_056014635.1"/>
</dbReference>
<dbReference type="Proteomes" id="UP001165740">
    <property type="component" value="Chromosome 16"/>
</dbReference>
<protein>
    <submittedName>
        <fullName evidence="3 4">Uncharacterized protein LOC106062037</fullName>
    </submittedName>
</protein>
<feature type="region of interest" description="Disordered" evidence="1">
    <location>
        <begin position="704"/>
        <end position="726"/>
    </location>
</feature>
<feature type="compositionally biased region" description="Basic residues" evidence="1">
    <location>
        <begin position="391"/>
        <end position="410"/>
    </location>
</feature>
<organism evidence="2 4">
    <name type="scientific">Biomphalaria glabrata</name>
    <name type="common">Bloodfluke planorb</name>
    <name type="synonym">Freshwater snail</name>
    <dbReference type="NCBI Taxonomy" id="6526"/>
    <lineage>
        <taxon>Eukaryota</taxon>
        <taxon>Metazoa</taxon>
        <taxon>Spiralia</taxon>
        <taxon>Lophotrochozoa</taxon>
        <taxon>Mollusca</taxon>
        <taxon>Gastropoda</taxon>
        <taxon>Heterobranchia</taxon>
        <taxon>Euthyneura</taxon>
        <taxon>Panpulmonata</taxon>
        <taxon>Hygrophila</taxon>
        <taxon>Lymnaeoidea</taxon>
        <taxon>Planorbidae</taxon>
        <taxon>Biomphalaria</taxon>
    </lineage>
</organism>
<sequence length="888" mass="99942">MDFQEFLKELDCDDVRLQLLTPWERLLLTKRPIIAPDGYIPNSVVRRRLHFVQPESPKPVWQLKPVPEFDPRYLPDGWKIKKDKENGSKNLKVKTASIQTEVKEKSTHNELLRHTDTMVVTKKDGFTKVRHEYQSGSKKLHRVEFNLGVQPETEKTKEKADDKKLLDNVASKHPQNLEEKEEKLAVPDSELTRLLQEVTPDSTRNTPSFKGNKHTKHKTKHKALETQEHVSKQPITELHSNELTASKGDNIIQQLLQETWFPLKGQLDIMDILEEILKLLETNLDDVFAAVCQYLIKIYQLLGIAEEILNRAKEKLTIQLKNQSAVITDNSRRTLDQLDLMSDLKSKEKASDETEKANVGYEVVTDPERQIELNPTEDINTPRLHISRSSSRSRSKASNKAKDKRKRSKGKQSSSSKTLGLPQTDSGLIEDEVIKNMVLGNGESTNKNMLSNQNVIDSSRASTGQVGKAQDNAKTNKQLELDIGKEKGKVEEYIVVLPKVAHSEDVSMVNDTLEMGHMKKDSSSESNSQQTAAVRREGLVDSGSGLIFTGGIGSSDGSSGSGMNDKENQMYDSNSCLNDSDSDGESIRSSEEHLQLTSKNFDGNTLVNDLSSQAAIVGSHTAIDLYTHSLSSIVSKSSQKTSSDAQEGIQYDDQDVEKVKTVDSEPESKKLISLPAVNSSYPVQYTVIGAPAPQYRHTKEKANNNINNTNSQDGNGKGPSNELVTSKHNLWSDPQYNKLETYMPYSNKHNRNEYDRQFPGILLPNIELPVLPGQDTTLKKELLLAFCEGLPTLNRRTPNISPLQLRNDDLDKSFTNQTASCLFSRDHRSKGHSHCEHMKCAHKKMHRYISISKFLSNVSLSQRMCDLSTRLKEKTTFGISRYSYVQDY</sequence>
<dbReference type="RefSeq" id="XP_055870608.1">
    <property type="nucleotide sequence ID" value="XM_056014633.1"/>
</dbReference>
<feature type="compositionally biased region" description="Basic and acidic residues" evidence="1">
    <location>
        <begin position="346"/>
        <end position="356"/>
    </location>
</feature>
<keyword evidence="2" id="KW-1185">Reference proteome</keyword>
<dbReference type="GeneID" id="106062037"/>
<feature type="compositionally biased region" description="Basic residues" evidence="1">
    <location>
        <begin position="211"/>
        <end position="221"/>
    </location>
</feature>
<feature type="region of interest" description="Disordered" evidence="1">
    <location>
        <begin position="346"/>
        <end position="424"/>
    </location>
</feature>
<feature type="compositionally biased region" description="Low complexity" evidence="1">
    <location>
        <begin position="634"/>
        <end position="643"/>
    </location>
</feature>
<evidence type="ECO:0000313" key="2">
    <source>
        <dbReference type="Proteomes" id="UP001165740"/>
    </source>
</evidence>
<accession>A0A9W2Z6I5</accession>
<feature type="compositionally biased region" description="Polar residues" evidence="1">
    <location>
        <begin position="200"/>
        <end position="209"/>
    </location>
</feature>
<evidence type="ECO:0000313" key="3">
    <source>
        <dbReference type="RefSeq" id="XP_055870608.1"/>
    </source>
</evidence>
<proteinExistence type="predicted"/>
<feature type="region of interest" description="Disordered" evidence="1">
    <location>
        <begin position="550"/>
        <end position="592"/>
    </location>
</feature>
<evidence type="ECO:0000313" key="5">
    <source>
        <dbReference type="RefSeq" id="XP_055870610.1"/>
    </source>
</evidence>
<dbReference type="OrthoDB" id="6110122at2759"/>
<reference evidence="3 4" key="1">
    <citation type="submission" date="2025-04" db="UniProtKB">
        <authorList>
            <consortium name="RefSeq"/>
        </authorList>
    </citation>
    <scope>IDENTIFICATION</scope>
</reference>
<dbReference type="AlphaFoldDB" id="A0A9W2Z6I5"/>